<proteinExistence type="predicted"/>
<dbReference type="EMBL" id="JACHJR010000001">
    <property type="protein sequence ID" value="MBB4950871.1"/>
    <property type="molecule type" value="Genomic_DNA"/>
</dbReference>
<keyword evidence="3" id="KW-1185">Reference proteome</keyword>
<dbReference type="Gene3D" id="1.10.3300.10">
    <property type="entry name" value="Jann2411-like domain"/>
    <property type="match status" value="1"/>
</dbReference>
<protein>
    <submittedName>
        <fullName evidence="2">Putative RNA-binding Zn ribbon-like protein</fullName>
    </submittedName>
</protein>
<evidence type="ECO:0000313" key="3">
    <source>
        <dbReference type="Proteomes" id="UP000573327"/>
    </source>
</evidence>
<dbReference type="PANTHER" id="PTHR35525">
    <property type="entry name" value="BLL6575 PROTEIN"/>
    <property type="match status" value="1"/>
</dbReference>
<reference evidence="2 3" key="1">
    <citation type="submission" date="2020-08" db="EMBL/GenBank/DDBJ databases">
        <title>Sequencing the genomes of 1000 actinobacteria strains.</title>
        <authorList>
            <person name="Klenk H.-P."/>
        </authorList>
    </citation>
    <scope>NUCLEOTIDE SEQUENCE [LARGE SCALE GENOMIC DNA]</scope>
    <source>
        <strain evidence="2 3">DSM 44786</strain>
    </source>
</reference>
<dbReference type="InterPro" id="IPR021005">
    <property type="entry name" value="Znf_CGNR"/>
</dbReference>
<feature type="domain" description="Zinc finger CGNR" evidence="1">
    <location>
        <begin position="141"/>
        <end position="181"/>
    </location>
</feature>
<dbReference type="InterPro" id="IPR010852">
    <property type="entry name" value="ABATE"/>
</dbReference>
<dbReference type="Pfam" id="PF07336">
    <property type="entry name" value="ABATE"/>
    <property type="match status" value="1"/>
</dbReference>
<dbReference type="AlphaFoldDB" id="A0A7W7SI17"/>
<name>A0A7W7SI17_9ACTN</name>
<dbReference type="Proteomes" id="UP000573327">
    <property type="component" value="Unassembled WGS sequence"/>
</dbReference>
<organism evidence="2 3">
    <name type="scientific">Kitasatospora gansuensis</name>
    <dbReference type="NCBI Taxonomy" id="258050"/>
    <lineage>
        <taxon>Bacteria</taxon>
        <taxon>Bacillati</taxon>
        <taxon>Actinomycetota</taxon>
        <taxon>Actinomycetes</taxon>
        <taxon>Kitasatosporales</taxon>
        <taxon>Streptomycetaceae</taxon>
        <taxon>Kitasatospora</taxon>
    </lineage>
</organism>
<evidence type="ECO:0000313" key="2">
    <source>
        <dbReference type="EMBL" id="MBB4950871.1"/>
    </source>
</evidence>
<gene>
    <name evidence="2" type="ORF">F4556_006406</name>
</gene>
<evidence type="ECO:0000259" key="1">
    <source>
        <dbReference type="Pfam" id="PF11706"/>
    </source>
</evidence>
<dbReference type="RefSeq" id="WP_184922459.1">
    <property type="nucleotide sequence ID" value="NZ_JACHJR010000001.1"/>
</dbReference>
<accession>A0A7W7SI17</accession>
<dbReference type="SUPFAM" id="SSF160904">
    <property type="entry name" value="Jann2411-like"/>
    <property type="match status" value="1"/>
</dbReference>
<dbReference type="InterPro" id="IPR023286">
    <property type="entry name" value="ABATE_dom_sf"/>
</dbReference>
<dbReference type="Pfam" id="PF11706">
    <property type="entry name" value="zf-CGNR"/>
    <property type="match status" value="1"/>
</dbReference>
<dbReference type="PANTHER" id="PTHR35525:SF3">
    <property type="entry name" value="BLL6575 PROTEIN"/>
    <property type="match status" value="1"/>
</dbReference>
<comment type="caution">
    <text evidence="2">The sequence shown here is derived from an EMBL/GenBank/DDBJ whole genome shotgun (WGS) entry which is preliminary data.</text>
</comment>
<sequence>MDEALTGEPLALDLLNTRPADGDLLAEVAGLRAWLRLQAGRGLVDDPAEAGPAELAAVREVRALAAEAVGRARAGEPVPAAVLAGLNAALGAAPVVGELVRDGSELTYRRRRAGATADRLAAELAGAVAELIADPAELAAVRECAAEDCVLLFRPVNPRRQWCSAARCGNRARVARHYRRQKEAEGAEGTEGA</sequence>